<dbReference type="GeneID" id="54570939"/>
<dbReference type="AlphaFoldDB" id="A0A6A6CAE5"/>
<evidence type="ECO:0000313" key="2">
    <source>
        <dbReference type="EMBL" id="KAF2164134.1"/>
    </source>
</evidence>
<organism evidence="2 3">
    <name type="scientific">Zasmidium cellare ATCC 36951</name>
    <dbReference type="NCBI Taxonomy" id="1080233"/>
    <lineage>
        <taxon>Eukaryota</taxon>
        <taxon>Fungi</taxon>
        <taxon>Dikarya</taxon>
        <taxon>Ascomycota</taxon>
        <taxon>Pezizomycotina</taxon>
        <taxon>Dothideomycetes</taxon>
        <taxon>Dothideomycetidae</taxon>
        <taxon>Mycosphaerellales</taxon>
        <taxon>Mycosphaerellaceae</taxon>
        <taxon>Zasmidium</taxon>
    </lineage>
</organism>
<dbReference type="SUPFAM" id="SSF56281">
    <property type="entry name" value="Metallo-hydrolase/oxidoreductase"/>
    <property type="match status" value="1"/>
</dbReference>
<keyword evidence="3" id="KW-1185">Reference proteome</keyword>
<dbReference type="Gene3D" id="3.60.15.10">
    <property type="entry name" value="Ribonuclease Z/Hydroxyacylglutathione hydrolase-like"/>
    <property type="match status" value="1"/>
</dbReference>
<protein>
    <recommendedName>
        <fullName evidence="1">Metallo-beta-lactamase domain-containing protein</fullName>
    </recommendedName>
</protein>
<sequence length="293" mass="32904">MHTSKNLLICTACGTQFDLPASQPPKGCRICDDPRQFVPPTGQTWTSLSQLRTKDHRNVFTPDPHDPRLTSIHTEPKFGIGQRCILLETSAGNVLWDCIAYLDEETEAFIKGKGGLKAIVISHPHYYTTHLDWAKTFGCPVFVAREDEEWFNRKDGEGCRRFVEGGTAEVLEGVVAIKTGGHFPGSLVLLWEKKLFIADTLVTVPSALYHVDRLPGTTSFAFMWSIPNMIPLPPSELHKMWLALRPFEFESTHGAFNGLDVRDKNVKARVLESMKIQAKNEGWEDVAILKETL</sequence>
<dbReference type="Proteomes" id="UP000799537">
    <property type="component" value="Unassembled WGS sequence"/>
</dbReference>
<gene>
    <name evidence="2" type="ORF">M409DRAFT_68046</name>
</gene>
<name>A0A6A6CAE5_ZASCE</name>
<dbReference type="OrthoDB" id="17458at2759"/>
<dbReference type="PANTHER" id="PTHR36839:SF1">
    <property type="entry name" value="METALLO-BETA-LACTAMASE FAMILY PROTEIN (AFU_ORTHOLOGUE AFUA_5G12770)"/>
    <property type="match status" value="1"/>
</dbReference>
<dbReference type="RefSeq" id="XP_033665023.1">
    <property type="nucleotide sequence ID" value="XM_033817667.1"/>
</dbReference>
<dbReference type="SMART" id="SM00849">
    <property type="entry name" value="Lactamase_B"/>
    <property type="match status" value="1"/>
</dbReference>
<dbReference type="InterPro" id="IPR001279">
    <property type="entry name" value="Metallo-B-lactamas"/>
</dbReference>
<proteinExistence type="predicted"/>
<dbReference type="PANTHER" id="PTHR36839">
    <property type="entry name" value="METALLO-BETA-LACTAMASE FAMILY PROTEIN (AFU_ORTHOLOGUE AFUA_5G12770)"/>
    <property type="match status" value="1"/>
</dbReference>
<dbReference type="InterPro" id="IPR036866">
    <property type="entry name" value="RibonucZ/Hydroxyglut_hydro"/>
</dbReference>
<accession>A0A6A6CAE5</accession>
<feature type="domain" description="Metallo-beta-lactamase" evidence="1">
    <location>
        <begin position="81"/>
        <end position="244"/>
    </location>
</feature>
<evidence type="ECO:0000313" key="3">
    <source>
        <dbReference type="Proteomes" id="UP000799537"/>
    </source>
</evidence>
<reference evidence="2" key="1">
    <citation type="journal article" date="2020" name="Stud. Mycol.">
        <title>101 Dothideomycetes genomes: a test case for predicting lifestyles and emergence of pathogens.</title>
        <authorList>
            <person name="Haridas S."/>
            <person name="Albert R."/>
            <person name="Binder M."/>
            <person name="Bloem J."/>
            <person name="Labutti K."/>
            <person name="Salamov A."/>
            <person name="Andreopoulos B."/>
            <person name="Baker S."/>
            <person name="Barry K."/>
            <person name="Bills G."/>
            <person name="Bluhm B."/>
            <person name="Cannon C."/>
            <person name="Castanera R."/>
            <person name="Culley D."/>
            <person name="Daum C."/>
            <person name="Ezra D."/>
            <person name="Gonzalez J."/>
            <person name="Henrissat B."/>
            <person name="Kuo A."/>
            <person name="Liang C."/>
            <person name="Lipzen A."/>
            <person name="Lutzoni F."/>
            <person name="Magnuson J."/>
            <person name="Mondo S."/>
            <person name="Nolan M."/>
            <person name="Ohm R."/>
            <person name="Pangilinan J."/>
            <person name="Park H.-J."/>
            <person name="Ramirez L."/>
            <person name="Alfaro M."/>
            <person name="Sun H."/>
            <person name="Tritt A."/>
            <person name="Yoshinaga Y."/>
            <person name="Zwiers L.-H."/>
            <person name="Turgeon B."/>
            <person name="Goodwin S."/>
            <person name="Spatafora J."/>
            <person name="Crous P."/>
            <person name="Grigoriev I."/>
        </authorList>
    </citation>
    <scope>NUCLEOTIDE SEQUENCE</scope>
    <source>
        <strain evidence="2">ATCC 36951</strain>
    </source>
</reference>
<dbReference type="EMBL" id="ML993605">
    <property type="protein sequence ID" value="KAF2164134.1"/>
    <property type="molecule type" value="Genomic_DNA"/>
</dbReference>
<evidence type="ECO:0000259" key="1">
    <source>
        <dbReference type="SMART" id="SM00849"/>
    </source>
</evidence>